<evidence type="ECO:0000256" key="1">
    <source>
        <dbReference type="ARBA" id="ARBA00010923"/>
    </source>
</evidence>
<dbReference type="Gene3D" id="3.90.220.20">
    <property type="entry name" value="DNA methylase specificity domains"/>
    <property type="match status" value="2"/>
</dbReference>
<dbReference type="PANTHER" id="PTHR30408">
    <property type="entry name" value="TYPE-1 RESTRICTION ENZYME ECOKI SPECIFICITY PROTEIN"/>
    <property type="match status" value="1"/>
</dbReference>
<proteinExistence type="inferred from homology"/>
<keyword evidence="3" id="KW-0238">DNA-binding</keyword>
<dbReference type="Pfam" id="PF01420">
    <property type="entry name" value="Methylase_S"/>
    <property type="match status" value="1"/>
</dbReference>
<evidence type="ECO:0000256" key="2">
    <source>
        <dbReference type="ARBA" id="ARBA00022747"/>
    </source>
</evidence>
<dbReference type="InterPro" id="IPR052021">
    <property type="entry name" value="Type-I_RS_S_subunit"/>
</dbReference>
<dbReference type="SUPFAM" id="SSF116734">
    <property type="entry name" value="DNA methylase specificity domain"/>
    <property type="match status" value="2"/>
</dbReference>
<dbReference type="InterPro" id="IPR000055">
    <property type="entry name" value="Restrct_endonuc_typeI_TRD"/>
</dbReference>
<dbReference type="AlphaFoldDB" id="A0A7X6M0U8"/>
<comment type="caution">
    <text evidence="5">The sequence shown here is derived from an EMBL/GenBank/DDBJ whole genome shotgun (WGS) entry which is preliminary data.</text>
</comment>
<comment type="similarity">
    <text evidence="1">Belongs to the type-I restriction system S methylase family.</text>
</comment>
<evidence type="ECO:0000259" key="4">
    <source>
        <dbReference type="Pfam" id="PF01420"/>
    </source>
</evidence>
<protein>
    <recommendedName>
        <fullName evidence="4">Type I restriction modification DNA specificity domain-containing protein</fullName>
    </recommendedName>
</protein>
<dbReference type="PANTHER" id="PTHR30408:SF12">
    <property type="entry name" value="TYPE I RESTRICTION ENZYME MJAVIII SPECIFICITY SUBUNIT"/>
    <property type="match status" value="1"/>
</dbReference>
<evidence type="ECO:0000256" key="3">
    <source>
        <dbReference type="ARBA" id="ARBA00023125"/>
    </source>
</evidence>
<dbReference type="RefSeq" id="WP_083893355.1">
    <property type="nucleotide sequence ID" value="NZ_CAWPHS010000020.1"/>
</dbReference>
<dbReference type="EMBL" id="JAAXPE010000027">
    <property type="protein sequence ID" value="NKY88209.1"/>
    <property type="molecule type" value="Genomic_DNA"/>
</dbReference>
<organism evidence="5 6">
    <name type="scientific">Nocardia veterana</name>
    <dbReference type="NCBI Taxonomy" id="132249"/>
    <lineage>
        <taxon>Bacteria</taxon>
        <taxon>Bacillati</taxon>
        <taxon>Actinomycetota</taxon>
        <taxon>Actinomycetes</taxon>
        <taxon>Mycobacteriales</taxon>
        <taxon>Nocardiaceae</taxon>
        <taxon>Nocardia</taxon>
    </lineage>
</organism>
<accession>A0A7X6M0U8</accession>
<dbReference type="Proteomes" id="UP000523447">
    <property type="component" value="Unassembled WGS sequence"/>
</dbReference>
<keyword evidence="6" id="KW-1185">Reference proteome</keyword>
<gene>
    <name evidence="5" type="ORF">HGA07_21630</name>
</gene>
<keyword evidence="2" id="KW-0680">Restriction system</keyword>
<evidence type="ECO:0000313" key="6">
    <source>
        <dbReference type="Proteomes" id="UP000523447"/>
    </source>
</evidence>
<dbReference type="GO" id="GO:0009307">
    <property type="term" value="P:DNA restriction-modification system"/>
    <property type="evidence" value="ECO:0007669"/>
    <property type="project" value="UniProtKB-KW"/>
</dbReference>
<sequence>MTWVDTRLKHVCVDAGQYGLNISADNYVEFGTRLIRTSDISSNGGLSAEGGVYVDIPLEARHSLRKGDILLSRSGTLGRSFLVPPEAEGQTFAGFLVRFRPKVSVDPRYLHYATISESFQGVVKSEAVSSTIQNFNAERYANVSIRIPSLEEQRRIADFLDAETSRVDELVALRQRQIELLEERELAVIGDMLSGNAVSGRRYSTGWRWLPSIPSEWEVGPVYAYFYTALGKMLNQERASGLNQKPYLRNANVHWYEIDSDDMATMDFDPEERARYSLEPGDLLVCEGGAGVAEAAVWDGRIEECYFQKSLHRVRKSKELPVEWLMYWLRFAKSCGVFESDGNIATIPHLTGEQLRMYRIPIPNYAESLIRDTRSSINKLKDAITTQRRAQSLLAERRQALITAAVTGQFDVTTASGRNLTQGV</sequence>
<name>A0A7X6M0U8_9NOCA</name>
<reference evidence="5 6" key="1">
    <citation type="submission" date="2020-04" db="EMBL/GenBank/DDBJ databases">
        <title>MicrobeNet Type strains.</title>
        <authorList>
            <person name="Nicholson A.C."/>
        </authorList>
    </citation>
    <scope>NUCLEOTIDE SEQUENCE [LARGE SCALE GENOMIC DNA]</scope>
    <source>
        <strain evidence="5 6">DSM 44445</strain>
    </source>
</reference>
<feature type="domain" description="Type I restriction modification DNA specificity" evidence="4">
    <location>
        <begin position="64"/>
        <end position="172"/>
    </location>
</feature>
<dbReference type="GO" id="GO:0003677">
    <property type="term" value="F:DNA binding"/>
    <property type="evidence" value="ECO:0007669"/>
    <property type="project" value="UniProtKB-KW"/>
</dbReference>
<evidence type="ECO:0000313" key="5">
    <source>
        <dbReference type="EMBL" id="NKY88209.1"/>
    </source>
</evidence>
<dbReference type="InterPro" id="IPR044946">
    <property type="entry name" value="Restrct_endonuc_typeI_TRD_sf"/>
</dbReference>